<dbReference type="OrthoDB" id="6103842at2"/>
<sequence>MKNKDNNLASDSEDQLCDKQMILTGDENIPFYVLVTLISFVLLCLVPSQASIIDTHKGWFLQPMLGPLIGLSIMAFFSCVMLAGKLKALFSIDLKTWSEYLYDALSYNRVAVITSILFHFYIHLLNVTGFFLTTLVFVSLLLALSRLLNRNWFIATFLVSVAIVFIFRYVIGLWMDDVWLYQFLPADWSDFANSYL</sequence>
<feature type="transmembrane region" description="Helical" evidence="1">
    <location>
        <begin position="152"/>
        <end position="171"/>
    </location>
</feature>
<accession>A0A1H9IY17</accession>
<proteinExistence type="predicted"/>
<dbReference type="RefSeq" id="WP_091359277.1">
    <property type="nucleotide sequence ID" value="NZ_AP025284.1"/>
</dbReference>
<dbReference type="AlphaFoldDB" id="A0A1H9IY17"/>
<protein>
    <recommendedName>
        <fullName evidence="4">Tripartite tricarboxylate transporter TctB family protein</fullName>
    </recommendedName>
</protein>
<gene>
    <name evidence="2" type="ORF">SAMN03080615_02741</name>
</gene>
<keyword evidence="1" id="KW-0812">Transmembrane</keyword>
<evidence type="ECO:0000313" key="2">
    <source>
        <dbReference type="EMBL" id="SEQ79285.1"/>
    </source>
</evidence>
<keyword evidence="1" id="KW-0472">Membrane</keyword>
<evidence type="ECO:0008006" key="4">
    <source>
        <dbReference type="Google" id="ProtNLM"/>
    </source>
</evidence>
<reference evidence="3" key="1">
    <citation type="submission" date="2016-10" db="EMBL/GenBank/DDBJ databases">
        <authorList>
            <person name="Varghese N."/>
            <person name="Submissions S."/>
        </authorList>
    </citation>
    <scope>NUCLEOTIDE SEQUENCE [LARGE SCALE GENOMIC DNA]</scope>
    <source>
        <strain evidence="3">DSM 18887</strain>
    </source>
</reference>
<evidence type="ECO:0000256" key="1">
    <source>
        <dbReference type="SAM" id="Phobius"/>
    </source>
</evidence>
<dbReference type="STRING" id="355243.SAMN03080615_02741"/>
<dbReference type="Proteomes" id="UP000198749">
    <property type="component" value="Unassembled WGS sequence"/>
</dbReference>
<keyword evidence="1" id="KW-1133">Transmembrane helix</keyword>
<feature type="transmembrane region" description="Helical" evidence="1">
    <location>
        <begin position="29"/>
        <end position="52"/>
    </location>
</feature>
<keyword evidence="3" id="KW-1185">Reference proteome</keyword>
<feature type="transmembrane region" description="Helical" evidence="1">
    <location>
        <begin position="64"/>
        <end position="83"/>
    </location>
</feature>
<feature type="transmembrane region" description="Helical" evidence="1">
    <location>
        <begin position="104"/>
        <end position="122"/>
    </location>
</feature>
<dbReference type="EMBL" id="FOGB01000008">
    <property type="protein sequence ID" value="SEQ79285.1"/>
    <property type="molecule type" value="Genomic_DNA"/>
</dbReference>
<name>A0A1H9IY17_9GAMM</name>
<evidence type="ECO:0000313" key="3">
    <source>
        <dbReference type="Proteomes" id="UP000198749"/>
    </source>
</evidence>
<organism evidence="2 3">
    <name type="scientific">Amphritea atlantica</name>
    <dbReference type="NCBI Taxonomy" id="355243"/>
    <lineage>
        <taxon>Bacteria</taxon>
        <taxon>Pseudomonadati</taxon>
        <taxon>Pseudomonadota</taxon>
        <taxon>Gammaproteobacteria</taxon>
        <taxon>Oceanospirillales</taxon>
        <taxon>Oceanospirillaceae</taxon>
        <taxon>Amphritea</taxon>
    </lineage>
</organism>
<feature type="transmembrane region" description="Helical" evidence="1">
    <location>
        <begin position="128"/>
        <end position="145"/>
    </location>
</feature>